<feature type="region of interest" description="Disordered" evidence="1">
    <location>
        <begin position="85"/>
        <end position="122"/>
    </location>
</feature>
<feature type="transmembrane region" description="Helical" evidence="2">
    <location>
        <begin position="43"/>
        <end position="70"/>
    </location>
</feature>
<gene>
    <name evidence="3" type="ORF">BSAL_76770</name>
</gene>
<organism evidence="3 4">
    <name type="scientific">Bodo saltans</name>
    <name type="common">Flagellated protozoan</name>
    <dbReference type="NCBI Taxonomy" id="75058"/>
    <lineage>
        <taxon>Eukaryota</taxon>
        <taxon>Discoba</taxon>
        <taxon>Euglenozoa</taxon>
        <taxon>Kinetoplastea</taxon>
        <taxon>Metakinetoplastina</taxon>
        <taxon>Eubodonida</taxon>
        <taxon>Bodonidae</taxon>
        <taxon>Bodo</taxon>
    </lineage>
</organism>
<feature type="compositionally biased region" description="Basic and acidic residues" evidence="1">
    <location>
        <begin position="85"/>
        <end position="97"/>
    </location>
</feature>
<feature type="transmembrane region" description="Helical" evidence="2">
    <location>
        <begin position="12"/>
        <end position="31"/>
    </location>
</feature>
<name>A0A0S4IWC1_BODSA</name>
<protein>
    <submittedName>
        <fullName evidence="3">Membrane-associated protein, putative</fullName>
    </submittedName>
</protein>
<dbReference type="EMBL" id="CYKH01000729">
    <property type="protein sequence ID" value="CUG27672.1"/>
    <property type="molecule type" value="Genomic_DNA"/>
</dbReference>
<evidence type="ECO:0000313" key="3">
    <source>
        <dbReference type="EMBL" id="CUG27672.1"/>
    </source>
</evidence>
<sequence length="330" mass="34816">MVTLSGCVSNAHCWVYNIFIVVALLTTSITAEGGSGGDGSSEILGMTTGVAILVLVLVAFVVIGCLLCVLHRQLQIMKATRRRTHIQEMRRANRSHDDDDDDEGELSASSGPAPTDTYKSPAIPTTDKVIIVNAELSVSTPPSASALLAGRDGPSQEQEINDTDDHVNALPLLQQHSPKASSAGKPLRFGGGGDVEEGTDSHTLQHSVRKVGSWLSHSAQLLPPLGTPQFMNLRASSFLGIPPAPSAATSQADDGSAVVYVRVNSRQRRSNTMPIRVPPSATGGVPDPFGDIPIVSMEETYPRPTTTSGGGGRMVRRSVSLDSQNSDPFS</sequence>
<keyword evidence="2" id="KW-0472">Membrane</keyword>
<evidence type="ECO:0000256" key="2">
    <source>
        <dbReference type="SAM" id="Phobius"/>
    </source>
</evidence>
<dbReference type="Proteomes" id="UP000051952">
    <property type="component" value="Unassembled WGS sequence"/>
</dbReference>
<keyword evidence="4" id="KW-1185">Reference proteome</keyword>
<dbReference type="AlphaFoldDB" id="A0A0S4IWC1"/>
<evidence type="ECO:0000256" key="1">
    <source>
        <dbReference type="SAM" id="MobiDB-lite"/>
    </source>
</evidence>
<keyword evidence="2" id="KW-1133">Transmembrane helix</keyword>
<reference evidence="4" key="1">
    <citation type="submission" date="2015-09" db="EMBL/GenBank/DDBJ databases">
        <authorList>
            <consortium name="Pathogen Informatics"/>
        </authorList>
    </citation>
    <scope>NUCLEOTIDE SEQUENCE [LARGE SCALE GENOMIC DNA]</scope>
    <source>
        <strain evidence="4">Lake Konstanz</strain>
    </source>
</reference>
<proteinExistence type="predicted"/>
<evidence type="ECO:0000313" key="4">
    <source>
        <dbReference type="Proteomes" id="UP000051952"/>
    </source>
</evidence>
<feature type="compositionally biased region" description="Polar residues" evidence="1">
    <location>
        <begin position="321"/>
        <end position="330"/>
    </location>
</feature>
<keyword evidence="2" id="KW-0812">Transmembrane</keyword>
<feature type="region of interest" description="Disordered" evidence="1">
    <location>
        <begin position="270"/>
        <end position="330"/>
    </location>
</feature>
<dbReference type="VEuPathDB" id="TriTrypDB:BSAL_76770"/>
<accession>A0A0S4IWC1</accession>